<evidence type="ECO:0000313" key="20">
    <source>
        <dbReference type="EMBL" id="HAB6136869.1"/>
    </source>
</evidence>
<dbReference type="EMBL" id="AAKQRN010000009">
    <property type="protein sequence ID" value="ECU6752593.1"/>
    <property type="molecule type" value="Genomic_DNA"/>
</dbReference>
<dbReference type="EMBL" id="AAKNKA010000044">
    <property type="protein sequence ID" value="ECT6362162.1"/>
    <property type="molecule type" value="Genomic_DNA"/>
</dbReference>
<sequence>MQTTNNRTDSTHAEPDGSVLSYEFGLSGFSIDLKNCSVRLFNKELNNFSVYNYCDIREVNYTLPTTESDDAEICVLTEDILIPSWKFKIPSNAQTYDVCEQWIDIFNTHVVNY</sequence>
<dbReference type="EMBL" id="AAMEJG010000034">
    <property type="protein sequence ID" value="EDG4915505.1"/>
    <property type="molecule type" value="Genomic_DNA"/>
</dbReference>
<evidence type="ECO:0000313" key="29">
    <source>
        <dbReference type="EMBL" id="HAF0953020.1"/>
    </source>
</evidence>
<evidence type="ECO:0000313" key="2">
    <source>
        <dbReference type="EMBL" id="EBU6587925.1"/>
    </source>
</evidence>
<dbReference type="EMBL" id="AAKSBV010000072">
    <property type="protein sequence ID" value="ECV3512172.1"/>
    <property type="molecule type" value="Genomic_DNA"/>
</dbReference>
<dbReference type="EMBL" id="DAASGR010000043">
    <property type="protein sequence ID" value="HAE5449951.1"/>
    <property type="molecule type" value="Genomic_DNA"/>
</dbReference>
<dbReference type="EMBL" id="DAAUBB010000048">
    <property type="protein sequence ID" value="HAF0953020.1"/>
    <property type="molecule type" value="Genomic_DNA"/>
</dbReference>
<evidence type="ECO:0000313" key="7">
    <source>
        <dbReference type="EMBL" id="ECT6130362.1"/>
    </source>
</evidence>
<dbReference type="EMBL" id="AAHJRM010000030">
    <property type="protein sequence ID" value="EBW9398515.1"/>
    <property type="molecule type" value="Genomic_DNA"/>
</dbReference>
<dbReference type="EMBL" id="DAAQOQ010000005">
    <property type="protein sequence ID" value="HAE0209704.1"/>
    <property type="molecule type" value="Genomic_DNA"/>
</dbReference>
<reference evidence="4" key="5">
    <citation type="submission" date="2019-01" db="EMBL/GenBank/DDBJ databases">
        <authorList>
            <consortium name="GenomeTrakr network: Whole genome sequencing for foodborne pathogen traceback"/>
        </authorList>
    </citation>
    <scope>NUCLEOTIDE SEQUENCE</scope>
    <source>
        <strain evidence="11">FDA00004475</strain>
        <strain evidence="4">FSIS21823119</strain>
    </source>
</reference>
<evidence type="ECO:0000313" key="22">
    <source>
        <dbReference type="EMBL" id="HAC7028154.1"/>
    </source>
</evidence>
<evidence type="ECO:0000313" key="27">
    <source>
        <dbReference type="EMBL" id="HAF0186375.1"/>
    </source>
</evidence>
<evidence type="ECO:0000313" key="9">
    <source>
        <dbReference type="EMBL" id="ECU6752593.1"/>
    </source>
</evidence>
<evidence type="ECO:0000313" key="26">
    <source>
        <dbReference type="EMBL" id="HAE9590689.1"/>
    </source>
</evidence>
<dbReference type="EMBL" id="DAAHFJ010000001">
    <property type="protein sequence ID" value="HAB5880320.1"/>
    <property type="molecule type" value="Genomic_DNA"/>
</dbReference>
<reference evidence="1" key="2">
    <citation type="submission" date="2018-05" db="EMBL/GenBank/DDBJ databases">
        <authorList>
            <person name="Ashton P.M."/>
            <person name="Dallman T."/>
            <person name="Nair S."/>
            <person name="De Pinna E."/>
            <person name="Peters T."/>
            <person name="Grant K."/>
        </authorList>
    </citation>
    <scope>NUCLEOTIDE SEQUENCE</scope>
    <source>
        <strain evidence="14">170294</strain>
        <strain evidence="3">232778</strain>
        <strain evidence="2">252405</strain>
        <strain evidence="13">260046</strain>
        <strain evidence="1">414730</strain>
    </source>
</reference>
<dbReference type="EMBL" id="DAATUR010000007">
    <property type="protein sequence ID" value="HAF0186375.1"/>
    <property type="molecule type" value="Genomic_DNA"/>
</dbReference>
<reference evidence="18" key="1">
    <citation type="journal article" date="2018" name="Genome Biol.">
        <title>SKESA: strategic k-mer extension for scrupulous assemblies.</title>
        <authorList>
            <person name="Souvorov A."/>
            <person name="Agarwala R."/>
            <person name="Lipman D.J."/>
        </authorList>
    </citation>
    <scope>NUCLEOTIDE SEQUENCE</scope>
    <source>
        <strain evidence="25">NVSL 5558</strain>
        <strain evidence="18">Salmonella enterica</strain>
        <strain evidence="23">Sam_7a95f9e7-e3ce-4bed-8134-3e8fe491bb33</strain>
    </source>
</reference>
<evidence type="ECO:0000313" key="4">
    <source>
        <dbReference type="EMBL" id="ECA6924374.1"/>
    </source>
</evidence>
<gene>
    <name evidence="6" type="ORF">A2J39_14410</name>
    <name evidence="7" type="ORF">A3071_08000</name>
    <name evidence="8" type="ORF">A4R56_23800</name>
    <name evidence="9" type="ORF">A6D66_10490</name>
    <name evidence="11" type="ORF">AL800_12155</name>
    <name evidence="5" type="ORF">AX397_23480</name>
    <name evidence="12" type="ORF">B1280_21905</name>
    <name evidence="13" type="ORF">B7M93_21895</name>
    <name evidence="3" type="ORF">B7N09_23595</name>
    <name evidence="14" type="ORF">B7N53_23100</name>
    <name evidence="15" type="ORF">B9Q99_23965</name>
    <name evidence="1" type="ORF">DKO97_10040</name>
    <name evidence="2" type="ORF">DKP15_12545</name>
    <name evidence="10" type="ORF">DPL28_24955</name>
    <name evidence="4" type="ORF">EOZ49_23995</name>
    <name evidence="22" type="ORF">G0E16_25180</name>
    <name evidence="23" type="ORF">G2307_07385</name>
    <name evidence="24" type="ORF">G4H56_004746</name>
    <name evidence="26" type="ORF">G4X28_004750</name>
    <name evidence="28" type="ORF">G9W03_000689</name>
    <name evidence="29" type="ORF">G9W30_004791</name>
    <name evidence="27" type="ORF">GB249_10155</name>
    <name evidence="21" type="ORF">GB369_11810</name>
    <name evidence="20" type="ORF">GB374_22060</name>
    <name evidence="19" type="ORF">GB449_12925</name>
    <name evidence="17" type="ORF">GB497_11710</name>
    <name evidence="18" type="ORF">GBW16_02345</name>
    <name evidence="16" type="ORF">GBZ32_10810</name>
    <name evidence="25" type="ORF">GNB73_000525</name>
</gene>
<evidence type="ECO:0000313" key="23">
    <source>
        <dbReference type="EMBL" id="HAE0209704.1"/>
    </source>
</evidence>
<dbReference type="EMBL" id="AAGPOU010000008">
    <property type="protein sequence ID" value="EBQ6167763.1"/>
    <property type="molecule type" value="Genomic_DNA"/>
</dbReference>
<dbReference type="EMBL" id="AAMBUF010000041">
    <property type="protein sequence ID" value="EDF7422358.1"/>
    <property type="molecule type" value="Genomic_DNA"/>
</dbReference>
<dbReference type="EMBL" id="AAHCTS010000009">
    <property type="protein sequence ID" value="EBU6587925.1"/>
    <property type="molecule type" value="Genomic_DNA"/>
</dbReference>
<dbReference type="EMBL" id="DAAGWB010000007">
    <property type="protein sequence ID" value="HAB4783353.1"/>
    <property type="molecule type" value="Genomic_DNA"/>
</dbReference>
<evidence type="ECO:0000313" key="5">
    <source>
        <dbReference type="EMBL" id="ECS2542453.1"/>
    </source>
</evidence>
<reference evidence="5" key="4">
    <citation type="submission" date="2018-07" db="EMBL/GenBank/DDBJ databases">
        <authorList>
            <consortium name="NARMS: The National Antimicrobial Resistance Monitoring System"/>
        </authorList>
    </citation>
    <scope>NUCLEOTIDE SEQUENCE</scope>
    <source>
        <strain evidence="7">CVM N57632F</strain>
        <strain evidence="10">FSIS11810652</strain>
        <strain evidence="5">FSIS1605546</strain>
        <strain evidence="6">FSIS1605837</strain>
        <strain evidence="8">FSIS1606118</strain>
        <strain evidence="9">FSIS1606285</strain>
        <strain evidence="15">FSIS1710875</strain>
    </source>
</reference>
<dbReference type="EMBL" id="AAKJBN010000010">
    <property type="protein sequence ID" value="ECS2803975.1"/>
    <property type="molecule type" value="Genomic_DNA"/>
</dbReference>
<dbReference type="AlphaFoldDB" id="A0A3V8R8W6"/>
<evidence type="ECO:0000313" key="6">
    <source>
        <dbReference type="EMBL" id="ECS2803975.1"/>
    </source>
</evidence>
<evidence type="ECO:0000313" key="24">
    <source>
        <dbReference type="EMBL" id="HAE5449951.1"/>
    </source>
</evidence>
<dbReference type="EMBL" id="DAAHHG010000009">
    <property type="protein sequence ID" value="HAB6116601.1"/>
    <property type="molecule type" value="Genomic_DNA"/>
</dbReference>
<evidence type="ECO:0000313" key="1">
    <source>
        <dbReference type="EMBL" id="EBQ6167763.1"/>
    </source>
</evidence>
<evidence type="ECO:0000313" key="25">
    <source>
        <dbReference type="EMBL" id="HAE6966352.1"/>
    </source>
</evidence>
<comment type="caution">
    <text evidence="18">The sequence shown here is derived from an EMBL/GenBank/DDBJ whole genome shotgun (WGS) entry which is preliminary data.</text>
</comment>
<dbReference type="EMBL" id="AAKNIF010000005">
    <property type="protein sequence ID" value="ECT6130362.1"/>
    <property type="molecule type" value="Genomic_DNA"/>
</dbReference>
<dbReference type="EMBL" id="DAAHIT010000003">
    <property type="protein sequence ID" value="HAB6259267.1"/>
    <property type="molecule type" value="Genomic_DNA"/>
</dbReference>
<name>A0A3V8R8W6_SALDE</name>
<reference evidence="12" key="3">
    <citation type="submission" date="2018-07" db="EMBL/GenBank/DDBJ databases">
        <authorList>
            <consortium name="PulseNet: The National Subtyping Network for Foodborne Disease Surveillance"/>
            <person name="Tarr C.L."/>
            <person name="Trees E."/>
            <person name="Katz L.S."/>
            <person name="Carleton-Romer H.A."/>
            <person name="Stroika S."/>
            <person name="Kucerova Z."/>
            <person name="Roache K.F."/>
            <person name="Sabol A.L."/>
            <person name="Besser J."/>
            <person name="Gerner-Smidt P."/>
        </authorList>
    </citation>
    <scope>NUCLEOTIDE SEQUENCE</scope>
    <source>
        <strain evidence="12">PNUSAS008389</strain>
    </source>
</reference>
<evidence type="ECO:0000313" key="8">
    <source>
        <dbReference type="EMBL" id="ECT6362162.1"/>
    </source>
</evidence>
<dbReference type="EMBL" id="DAATPT010000085">
    <property type="protein sequence ID" value="HAE9590689.1"/>
    <property type="molecule type" value="Genomic_DNA"/>
</dbReference>
<dbReference type="EMBL" id="DAAGRR010000003">
    <property type="protein sequence ID" value="HAB4268615.1"/>
    <property type="molecule type" value="Genomic_DNA"/>
</dbReference>
<dbReference type="EMBL" id="AAHVEE010000073">
    <property type="protein sequence ID" value="ECA6924374.1"/>
    <property type="molecule type" value="Genomic_DNA"/>
</dbReference>
<dbReference type="EMBL" id="AAMELK010000091">
    <property type="protein sequence ID" value="EDG5183057.1"/>
    <property type="molecule type" value="Genomic_DNA"/>
</dbReference>
<dbReference type="EMBL" id="DAASTN010000002">
    <property type="protein sequence ID" value="HAE6966352.1"/>
    <property type="molecule type" value="Genomic_DNA"/>
</dbReference>
<evidence type="ECO:0000313" key="16">
    <source>
        <dbReference type="EMBL" id="HAB4268615.1"/>
    </source>
</evidence>
<proteinExistence type="predicted"/>
<dbReference type="EMBL" id="AAKIZQ010000041">
    <property type="protein sequence ID" value="ECS2542453.1"/>
    <property type="molecule type" value="Genomic_DNA"/>
</dbReference>
<evidence type="ECO:0000313" key="10">
    <source>
        <dbReference type="EMBL" id="ECV3512172.1"/>
    </source>
</evidence>
<evidence type="ECO:0000313" key="19">
    <source>
        <dbReference type="EMBL" id="HAB6116601.1"/>
    </source>
</evidence>
<evidence type="ECO:0000313" key="18">
    <source>
        <dbReference type="EMBL" id="HAB5880320.1"/>
    </source>
</evidence>
<evidence type="ECO:0000313" key="15">
    <source>
        <dbReference type="EMBL" id="EDG7378939.1"/>
    </source>
</evidence>
<dbReference type="EMBL" id="AALOEF010000008">
    <property type="protein sequence ID" value="EDB6429497.1"/>
    <property type="molecule type" value="Genomic_DNA"/>
</dbReference>
<evidence type="ECO:0000313" key="12">
    <source>
        <dbReference type="EMBL" id="EDF7422358.1"/>
    </source>
</evidence>
<dbReference type="EMBL" id="DAAMKG010000035">
    <property type="protein sequence ID" value="HAC7028154.1"/>
    <property type="molecule type" value="Genomic_DNA"/>
</dbReference>
<protein>
    <submittedName>
        <fullName evidence="18">Uncharacterized protein</fullName>
    </submittedName>
</protein>
<accession>A0A3V8R8W6</accession>
<dbReference type="EMBL" id="AAMFEA010000037">
    <property type="protein sequence ID" value="EDG7378939.1"/>
    <property type="molecule type" value="Genomic_DNA"/>
</dbReference>
<evidence type="ECO:0000313" key="14">
    <source>
        <dbReference type="EMBL" id="EDG5183057.1"/>
    </source>
</evidence>
<evidence type="ECO:0000313" key="3">
    <source>
        <dbReference type="EMBL" id="EBW9398515.1"/>
    </source>
</evidence>
<dbReference type="RefSeq" id="WP_071786839.1">
    <property type="nucleotide sequence ID" value="NZ_CABWXX010000484.1"/>
</dbReference>
<organism evidence="18">
    <name type="scientific">Salmonella derby</name>
    <dbReference type="NCBI Taxonomy" id="28144"/>
    <lineage>
        <taxon>Bacteria</taxon>
        <taxon>Pseudomonadati</taxon>
        <taxon>Pseudomonadota</taxon>
        <taxon>Gammaproteobacteria</taxon>
        <taxon>Enterobacterales</taxon>
        <taxon>Enterobacteriaceae</taxon>
        <taxon>Salmonella</taxon>
    </lineage>
</organism>
<evidence type="ECO:0000313" key="13">
    <source>
        <dbReference type="EMBL" id="EDG4915505.1"/>
    </source>
</evidence>
<evidence type="ECO:0000313" key="21">
    <source>
        <dbReference type="EMBL" id="HAB6259267.1"/>
    </source>
</evidence>
<evidence type="ECO:0000313" key="28">
    <source>
        <dbReference type="EMBL" id="HAF0934858.1"/>
    </source>
</evidence>
<dbReference type="EMBL" id="DAAUAT010000001">
    <property type="protein sequence ID" value="HAF0934858.1"/>
    <property type="molecule type" value="Genomic_DNA"/>
</dbReference>
<evidence type="ECO:0000313" key="17">
    <source>
        <dbReference type="EMBL" id="HAB4783353.1"/>
    </source>
</evidence>
<evidence type="ECO:0000313" key="11">
    <source>
        <dbReference type="EMBL" id="EDB6429497.1"/>
    </source>
</evidence>
<reference evidence="18" key="6">
    <citation type="submission" date="2019-10" db="EMBL/GenBank/DDBJ databases">
        <authorList>
            <consortium name="NCBI Pathogen Detection Project"/>
        </authorList>
    </citation>
    <scope>NUCLEOTIDE SEQUENCE</scope>
    <source>
        <strain evidence="25">NVSL 5558</strain>
        <strain evidence="18">Salmonella enterica</strain>
        <strain evidence="23">Sam_7a95f9e7-e3ce-4bed-8134-3e8fe491bb33</strain>
    </source>
</reference>
<dbReference type="EMBL" id="DAAHHC010000023">
    <property type="protein sequence ID" value="HAB6136869.1"/>
    <property type="molecule type" value="Genomic_DNA"/>
</dbReference>